<dbReference type="EMBL" id="CM056743">
    <property type="protein sequence ID" value="KAJ8673230.1"/>
    <property type="molecule type" value="Genomic_DNA"/>
</dbReference>
<comment type="caution">
    <text evidence="1">The sequence shown here is derived from an EMBL/GenBank/DDBJ whole genome shotgun (WGS) entry which is preliminary data.</text>
</comment>
<proteinExistence type="predicted"/>
<protein>
    <submittedName>
        <fullName evidence="1">Uncharacterized protein</fullName>
    </submittedName>
</protein>
<dbReference type="Proteomes" id="UP001239111">
    <property type="component" value="Chromosome 3"/>
</dbReference>
<sequence length="651" mass="75747">MSVTADLYRISIHNLNDDCLLHIMKLLKLSDRSNAGEVCQRWRNLASLLWKKVVFFDVTNEQLDFKEFCDLNDEDSNAQICQRVFLKCFSNLTTINLSRSRNLRRGVSLFNFTHCCGGISFPLYDYKRNNDMESTLNNFKSLLFMCENIEELLLCHCVVHVDDEFLKQLFIKNKKLRSFGLSSFELTGKYFLKRTKFISAKDTKKMNVRCILMNDLNDDCLVHIFKFVSLADKLNVEAVCLRWQGLCSLVWKKTQLFNVTEQYPHKFKFKNNYDDIDVQIYQVVFSKCYEYLSMINLSRGPRLQNVVFTEVGHDCPVNLLEVPRMVPPDGTSKLKGTLNALKYSLLECKHLEELSLCHCVINVDDEYLSRLFKKNRKLRSIVLSKYRLIGKCFNDLSPVTLESIIIYNCEMDFRYFNPILPLASKLHTLRLDKTWDINFGSKLRVAPSTPTNLLQLSIQYYDEVRCLSDIYQLNHLMSLKLSFVELKDSMLKLIVKNCTQLRQLDLTCNTKLHDSSLRCIKSLPLLVCLGIGFNEQFTDAGLATLSNDLRELDVSFISFSEKGLLKIIRKMQCLEQLDVSHNRHLNHNFVQSVMTIVNDRPNRIPLTLGVCGLNSSWLETKKIIESKLINICPRVKLVYDDRLTMKYDRYV</sequence>
<reference evidence="1" key="1">
    <citation type="submission" date="2023-04" db="EMBL/GenBank/DDBJ databases">
        <title>A chromosome-level genome assembly of the parasitoid wasp Eretmocerus hayati.</title>
        <authorList>
            <person name="Zhong Y."/>
            <person name="Liu S."/>
            <person name="Liu Y."/>
        </authorList>
    </citation>
    <scope>NUCLEOTIDE SEQUENCE</scope>
    <source>
        <strain evidence="1">ZJU_SS_LIU_2023</strain>
    </source>
</reference>
<name>A0ACC2NUK0_9HYME</name>
<organism evidence="1 2">
    <name type="scientific">Eretmocerus hayati</name>
    <dbReference type="NCBI Taxonomy" id="131215"/>
    <lineage>
        <taxon>Eukaryota</taxon>
        <taxon>Metazoa</taxon>
        <taxon>Ecdysozoa</taxon>
        <taxon>Arthropoda</taxon>
        <taxon>Hexapoda</taxon>
        <taxon>Insecta</taxon>
        <taxon>Pterygota</taxon>
        <taxon>Neoptera</taxon>
        <taxon>Endopterygota</taxon>
        <taxon>Hymenoptera</taxon>
        <taxon>Apocrita</taxon>
        <taxon>Proctotrupomorpha</taxon>
        <taxon>Chalcidoidea</taxon>
        <taxon>Aphelinidae</taxon>
        <taxon>Aphelininae</taxon>
        <taxon>Eretmocerus</taxon>
    </lineage>
</organism>
<accession>A0ACC2NUK0</accession>
<evidence type="ECO:0000313" key="2">
    <source>
        <dbReference type="Proteomes" id="UP001239111"/>
    </source>
</evidence>
<keyword evidence="2" id="KW-1185">Reference proteome</keyword>
<gene>
    <name evidence="1" type="ORF">QAD02_004492</name>
</gene>
<evidence type="ECO:0000313" key="1">
    <source>
        <dbReference type="EMBL" id="KAJ8673230.1"/>
    </source>
</evidence>